<dbReference type="InterPro" id="IPR003961">
    <property type="entry name" value="FN3_dom"/>
</dbReference>
<reference evidence="3 4" key="1">
    <citation type="submission" date="2013-06" db="EMBL/GenBank/DDBJ databases">
        <title>Rumen cellulosomics: divergent fiber-degrading strategies revealed by comparative genome-wide analysis of six Ruminococcal strains.</title>
        <authorList>
            <person name="Dassa B."/>
            <person name="Borovok I."/>
            <person name="Lamed R."/>
            <person name="Flint H."/>
            <person name="Yeoman C.J."/>
            <person name="White B."/>
            <person name="Bayer E.A."/>
        </authorList>
    </citation>
    <scope>NUCLEOTIDE SEQUENCE [LARGE SCALE GENOMIC DNA]</scope>
    <source>
        <strain evidence="3 4">SY3</strain>
    </source>
</reference>
<dbReference type="PANTHER" id="PTHR45661">
    <property type="entry name" value="SURFACE ANTIGEN"/>
    <property type="match status" value="1"/>
</dbReference>
<dbReference type="InterPro" id="IPR013783">
    <property type="entry name" value="Ig-like_fold"/>
</dbReference>
<name>A0A011WTU3_RUMAL</name>
<dbReference type="Pfam" id="PF13306">
    <property type="entry name" value="LRR_5"/>
    <property type="match status" value="2"/>
</dbReference>
<dbReference type="Gene3D" id="3.80.10.10">
    <property type="entry name" value="Ribonuclease Inhibitor"/>
    <property type="match status" value="2"/>
</dbReference>
<dbReference type="AlphaFoldDB" id="A0A011WTU3"/>
<dbReference type="InterPro" id="IPR036116">
    <property type="entry name" value="FN3_sf"/>
</dbReference>
<feature type="chain" id="PRO_5001465232" description="Fibronectin type-III domain-containing protein" evidence="1">
    <location>
        <begin position="28"/>
        <end position="426"/>
    </location>
</feature>
<dbReference type="PATRIC" id="fig|1341156.4.peg.657"/>
<dbReference type="InterPro" id="IPR053139">
    <property type="entry name" value="Surface_bspA-like"/>
</dbReference>
<evidence type="ECO:0000313" key="4">
    <source>
        <dbReference type="Proteomes" id="UP000021369"/>
    </source>
</evidence>
<sequence length="426" mass="46782">MKRSGRKMIRTSALAFAVMAASVSAMAAQSGVFPAAQITANALYEPIDYNFTEGVSGNIKYQKYSDHIEIYDCTSGTTSVNIPSTIDGLPVTAIARYAFQCSSITSISIPESVKTIGYYAFSFSSNLQSVTLPSSLEVMEMHAFEYCSSLDTVKFPNRFIEIHDKCFDSTPWLEAQRQQGSLVVVNGALIDATTAKGAVTVPSSVKYVSPSAFARNNDVTSVVFPTGVKEVCDNTFFYCENLNSVDAKGASYIGSMAFAYCNRLSELKLSSSLTKIEDDAFSDVTSRATITFYGSRDKWESVEKPSDMAFLNNANMVYDTSTVIDIDPDPQPQNNDYPTNVRAITNSQYHQIQFIWDKVQGADKYGIAVYLAGKWRVQTSNITNNSYVTPKNLTPGMTYRVAVAARVNGKWNTTDPIKNAITVTVR</sequence>
<dbReference type="InterPro" id="IPR026906">
    <property type="entry name" value="LRR_5"/>
</dbReference>
<dbReference type="Proteomes" id="UP000021369">
    <property type="component" value="Unassembled WGS sequence"/>
</dbReference>
<evidence type="ECO:0000259" key="2">
    <source>
        <dbReference type="PROSITE" id="PS50853"/>
    </source>
</evidence>
<feature type="signal peptide" evidence="1">
    <location>
        <begin position="1"/>
        <end position="27"/>
    </location>
</feature>
<feature type="domain" description="Fibronectin type-III" evidence="2">
    <location>
        <begin position="337"/>
        <end position="426"/>
    </location>
</feature>
<dbReference type="Gene3D" id="2.60.40.10">
    <property type="entry name" value="Immunoglobulins"/>
    <property type="match status" value="1"/>
</dbReference>
<dbReference type="PANTHER" id="PTHR45661:SF3">
    <property type="entry name" value="IG-LIKE DOMAIN-CONTAINING PROTEIN"/>
    <property type="match status" value="1"/>
</dbReference>
<dbReference type="InterPro" id="IPR032675">
    <property type="entry name" value="LRR_dom_sf"/>
</dbReference>
<dbReference type="SUPFAM" id="SSF52058">
    <property type="entry name" value="L domain-like"/>
    <property type="match status" value="1"/>
</dbReference>
<dbReference type="EMBL" id="JEOB01000001">
    <property type="protein sequence ID" value="EXM40430.1"/>
    <property type="molecule type" value="Genomic_DNA"/>
</dbReference>
<comment type="caution">
    <text evidence="3">The sequence shown here is derived from an EMBL/GenBank/DDBJ whole genome shotgun (WGS) entry which is preliminary data.</text>
</comment>
<keyword evidence="4" id="KW-1185">Reference proteome</keyword>
<dbReference type="SUPFAM" id="SSF49265">
    <property type="entry name" value="Fibronectin type III"/>
    <property type="match status" value="1"/>
</dbReference>
<accession>A0A011WTU3</accession>
<dbReference type="OrthoDB" id="1815573at2"/>
<protein>
    <recommendedName>
        <fullName evidence="2">Fibronectin type-III domain-containing protein</fullName>
    </recommendedName>
</protein>
<organism evidence="3 4">
    <name type="scientific">Ruminococcus albus SY3</name>
    <dbReference type="NCBI Taxonomy" id="1341156"/>
    <lineage>
        <taxon>Bacteria</taxon>
        <taxon>Bacillati</taxon>
        <taxon>Bacillota</taxon>
        <taxon>Clostridia</taxon>
        <taxon>Eubacteriales</taxon>
        <taxon>Oscillospiraceae</taxon>
        <taxon>Ruminococcus</taxon>
    </lineage>
</organism>
<evidence type="ECO:0000313" key="3">
    <source>
        <dbReference type="EMBL" id="EXM40430.1"/>
    </source>
</evidence>
<dbReference type="PROSITE" id="PS50853">
    <property type="entry name" value="FN3"/>
    <property type="match status" value="1"/>
</dbReference>
<gene>
    <name evidence="3" type="ORF">RASY3_00595</name>
</gene>
<proteinExistence type="predicted"/>
<keyword evidence="1" id="KW-0732">Signal</keyword>
<evidence type="ECO:0000256" key="1">
    <source>
        <dbReference type="SAM" id="SignalP"/>
    </source>
</evidence>